<evidence type="ECO:0000313" key="1">
    <source>
        <dbReference type="EMBL" id="GAA1089686.1"/>
    </source>
</evidence>
<comment type="caution">
    <text evidence="1">The sequence shown here is derived from an EMBL/GenBank/DDBJ whole genome shotgun (WGS) entry which is preliminary data.</text>
</comment>
<organism evidence="1 2">
    <name type="scientific">Kitasatospora arboriphila</name>
    <dbReference type="NCBI Taxonomy" id="258052"/>
    <lineage>
        <taxon>Bacteria</taxon>
        <taxon>Bacillati</taxon>
        <taxon>Actinomycetota</taxon>
        <taxon>Actinomycetes</taxon>
        <taxon>Kitasatosporales</taxon>
        <taxon>Streptomycetaceae</taxon>
        <taxon>Kitasatospora</taxon>
    </lineage>
</organism>
<evidence type="ECO:0000313" key="2">
    <source>
        <dbReference type="Proteomes" id="UP001499987"/>
    </source>
</evidence>
<proteinExistence type="predicted"/>
<accession>A0ABP4E5R7</accession>
<gene>
    <name evidence="1" type="ORF">GCM10009663_36810</name>
</gene>
<dbReference type="Proteomes" id="UP001499987">
    <property type="component" value="Unassembled WGS sequence"/>
</dbReference>
<sequence length="97" mass="9689">MADPALVELTVSPHSDEADRARALRLLGFAADRPVHALAVRSELPLDRIGTALCPAHPVKAAPLAGVGVVLAAAVDPARIPAGVRAGIGCAGSPDAS</sequence>
<protein>
    <submittedName>
        <fullName evidence="1">Uncharacterized protein</fullName>
    </submittedName>
</protein>
<dbReference type="RefSeq" id="WP_344624716.1">
    <property type="nucleotide sequence ID" value="NZ_BAAALD010000033.1"/>
</dbReference>
<keyword evidence="2" id="KW-1185">Reference proteome</keyword>
<dbReference type="EMBL" id="BAAALD010000033">
    <property type="protein sequence ID" value="GAA1089686.1"/>
    <property type="molecule type" value="Genomic_DNA"/>
</dbReference>
<reference evidence="2" key="1">
    <citation type="journal article" date="2019" name="Int. J. Syst. Evol. Microbiol.">
        <title>The Global Catalogue of Microorganisms (GCM) 10K type strain sequencing project: providing services to taxonomists for standard genome sequencing and annotation.</title>
        <authorList>
            <consortium name="The Broad Institute Genomics Platform"/>
            <consortium name="The Broad Institute Genome Sequencing Center for Infectious Disease"/>
            <person name="Wu L."/>
            <person name="Ma J."/>
        </authorList>
    </citation>
    <scope>NUCLEOTIDE SEQUENCE [LARGE SCALE GENOMIC DNA]</scope>
    <source>
        <strain evidence="2">JCM 13002</strain>
    </source>
</reference>
<name>A0ABP4E5R7_9ACTN</name>